<dbReference type="Pfam" id="PF03790">
    <property type="entry name" value="KNOX1"/>
    <property type="match status" value="1"/>
</dbReference>
<dbReference type="CDD" id="cd00086">
    <property type="entry name" value="homeodomain"/>
    <property type="match status" value="1"/>
</dbReference>
<dbReference type="InterPro" id="IPR005541">
    <property type="entry name" value="KNOX2"/>
</dbReference>
<evidence type="ECO:0000256" key="2">
    <source>
        <dbReference type="ARBA" id="ARBA00023125"/>
    </source>
</evidence>
<reference evidence="11" key="1">
    <citation type="journal article" date="2016" name="Nature">
        <title>The genome of the seagrass Zostera marina reveals angiosperm adaptation to the sea.</title>
        <authorList>
            <person name="Olsen J.L."/>
            <person name="Rouze P."/>
            <person name="Verhelst B."/>
            <person name="Lin Y.-C."/>
            <person name="Bayer T."/>
            <person name="Collen J."/>
            <person name="Dattolo E."/>
            <person name="De Paoli E."/>
            <person name="Dittami S."/>
            <person name="Maumus F."/>
            <person name="Michel G."/>
            <person name="Kersting A."/>
            <person name="Lauritano C."/>
            <person name="Lohaus R."/>
            <person name="Toepel M."/>
            <person name="Tonon T."/>
            <person name="Vanneste K."/>
            <person name="Amirebrahimi M."/>
            <person name="Brakel J."/>
            <person name="Bostroem C."/>
            <person name="Chovatia M."/>
            <person name="Grimwood J."/>
            <person name="Jenkins J.W."/>
            <person name="Jueterbock A."/>
            <person name="Mraz A."/>
            <person name="Stam W.T."/>
            <person name="Tice H."/>
            <person name="Bornberg-Bauer E."/>
            <person name="Green P.J."/>
            <person name="Pearson G.A."/>
            <person name="Procaccini G."/>
            <person name="Duarte C.M."/>
            <person name="Schmutz J."/>
            <person name="Reusch T.B.H."/>
            <person name="Van de Peer Y."/>
        </authorList>
    </citation>
    <scope>NUCLEOTIDE SEQUENCE [LARGE SCALE GENOMIC DNA]</scope>
    <source>
        <strain evidence="11">cv. Finnish</strain>
    </source>
</reference>
<dbReference type="GO" id="GO:0005634">
    <property type="term" value="C:nucleus"/>
    <property type="evidence" value="ECO:0000318"/>
    <property type="project" value="GO_Central"/>
</dbReference>
<protein>
    <submittedName>
        <fullName evidence="10">Homeobox protein knotted-1-like 1</fullName>
    </submittedName>
</protein>
<feature type="region of interest" description="Disordered" evidence="7">
    <location>
        <begin position="271"/>
        <end position="292"/>
    </location>
</feature>
<dbReference type="PANTHER" id="PTHR11850">
    <property type="entry name" value="HOMEOBOX PROTEIN TRANSCRIPTION FACTORS"/>
    <property type="match status" value="1"/>
</dbReference>
<evidence type="ECO:0000313" key="11">
    <source>
        <dbReference type="Proteomes" id="UP000036987"/>
    </source>
</evidence>
<evidence type="ECO:0000259" key="8">
    <source>
        <dbReference type="PROSITE" id="PS50071"/>
    </source>
</evidence>
<proteinExistence type="inferred from homology"/>
<dbReference type="GO" id="GO:0003677">
    <property type="term" value="F:DNA binding"/>
    <property type="evidence" value="ECO:0007669"/>
    <property type="project" value="UniProtKB-UniRule"/>
</dbReference>
<evidence type="ECO:0000256" key="6">
    <source>
        <dbReference type="PROSITE-ProRule" id="PRU00559"/>
    </source>
</evidence>
<dbReference type="PROSITE" id="PS50071">
    <property type="entry name" value="HOMEOBOX_2"/>
    <property type="match status" value="1"/>
</dbReference>
<dbReference type="GO" id="GO:0006355">
    <property type="term" value="P:regulation of DNA-templated transcription"/>
    <property type="evidence" value="ECO:0007669"/>
    <property type="project" value="InterPro"/>
</dbReference>
<dbReference type="SMART" id="SM01188">
    <property type="entry name" value="ELK"/>
    <property type="match status" value="1"/>
</dbReference>
<dbReference type="Proteomes" id="UP000036987">
    <property type="component" value="Unassembled WGS sequence"/>
</dbReference>
<dbReference type="AlphaFoldDB" id="A0A0K9PPL9"/>
<dbReference type="SMART" id="SM01255">
    <property type="entry name" value="KNOX1"/>
    <property type="match status" value="1"/>
</dbReference>
<keyword evidence="2 5" id="KW-0238">DNA-binding</keyword>
<feature type="compositionally biased region" description="Low complexity" evidence="7">
    <location>
        <begin position="283"/>
        <end position="292"/>
    </location>
</feature>
<evidence type="ECO:0000256" key="7">
    <source>
        <dbReference type="SAM" id="MobiDB-lite"/>
    </source>
</evidence>
<evidence type="ECO:0000256" key="3">
    <source>
        <dbReference type="ARBA" id="ARBA00023155"/>
    </source>
</evidence>
<feature type="domain" description="ELK" evidence="9">
    <location>
        <begin position="171"/>
        <end position="191"/>
    </location>
</feature>
<comment type="caution">
    <text evidence="10">The sequence shown here is derived from an EMBL/GenBank/DDBJ whole genome shotgun (WGS) entry which is preliminary data.</text>
</comment>
<evidence type="ECO:0000256" key="1">
    <source>
        <dbReference type="ARBA" id="ARBA00004123"/>
    </source>
</evidence>
<keyword evidence="3 5" id="KW-0371">Homeobox</keyword>
<dbReference type="EMBL" id="LFYR01000692">
    <property type="protein sequence ID" value="KMZ71023.1"/>
    <property type="molecule type" value="Genomic_DNA"/>
</dbReference>
<keyword evidence="11" id="KW-1185">Reference proteome</keyword>
<dbReference type="InterPro" id="IPR005539">
    <property type="entry name" value="ELK_dom"/>
</dbReference>
<feature type="domain" description="Homeobox" evidence="8">
    <location>
        <begin position="191"/>
        <end position="254"/>
    </location>
</feature>
<feature type="compositionally biased region" description="Gly residues" evidence="7">
    <location>
        <begin position="271"/>
        <end position="282"/>
    </location>
</feature>
<dbReference type="Pfam" id="PF03789">
    <property type="entry name" value="ELK"/>
    <property type="match status" value="1"/>
</dbReference>
<dbReference type="SMART" id="SM01256">
    <property type="entry name" value="KNOX2"/>
    <property type="match status" value="1"/>
</dbReference>
<dbReference type="SMART" id="SM00389">
    <property type="entry name" value="HOX"/>
    <property type="match status" value="1"/>
</dbReference>
<dbReference type="Pfam" id="PF05920">
    <property type="entry name" value="Homeobox_KN"/>
    <property type="match status" value="1"/>
</dbReference>
<dbReference type="InterPro" id="IPR009057">
    <property type="entry name" value="Homeodomain-like_sf"/>
</dbReference>
<evidence type="ECO:0000256" key="4">
    <source>
        <dbReference type="ARBA" id="ARBA00023242"/>
    </source>
</evidence>
<dbReference type="Gene3D" id="1.10.10.60">
    <property type="entry name" value="Homeodomain-like"/>
    <property type="match status" value="1"/>
</dbReference>
<dbReference type="InterPro" id="IPR005540">
    <property type="entry name" value="KNOX1"/>
</dbReference>
<dbReference type="InterPro" id="IPR050224">
    <property type="entry name" value="TALE_homeobox"/>
</dbReference>
<dbReference type="InterPro" id="IPR008422">
    <property type="entry name" value="KN_HD"/>
</dbReference>
<dbReference type="InterPro" id="IPR001356">
    <property type="entry name" value="HD"/>
</dbReference>
<dbReference type="STRING" id="29655.A0A0K9PPL9"/>
<comment type="subcellular location">
    <subcellularLocation>
        <location evidence="1 5">Nucleus</location>
    </subcellularLocation>
</comment>
<evidence type="ECO:0000259" key="9">
    <source>
        <dbReference type="PROSITE" id="PS51213"/>
    </source>
</evidence>
<feature type="DNA-binding region" description="Homeobox; TALE-type" evidence="5">
    <location>
        <begin position="192"/>
        <end position="255"/>
    </location>
</feature>
<keyword evidence="4 5" id="KW-0539">Nucleus</keyword>
<evidence type="ECO:0000313" key="10">
    <source>
        <dbReference type="EMBL" id="KMZ71023.1"/>
    </source>
</evidence>
<sequence>MEDLYSIHPAIPRSAQSDLSDLIKAQIASHPLYPSLVSAYIDCRKVGAPPETASVLEDIVKERSSVPICSHREIGSDPELDEFMESYFQVLIRFKEELSKPFEEATTFLTKMEMQLGDLCQTKTSNSTITNAVCNSPSDWGSSEGEEMSCGETDRTESQEEYYSLKSGNHELKAVLLKKYSGYLGTLRKEFLKKRKKGMLPKDSKLILLDWWNTHYRWPYPTEEEKIKLGEMTGLEPKQINNWFINERKRHWKPSQDMRFALIDGVSSGGNGGGGDGGGGGTLHFDTGTFGP</sequence>
<dbReference type="Pfam" id="PF03791">
    <property type="entry name" value="KNOX2"/>
    <property type="match status" value="1"/>
</dbReference>
<accession>A0A0K9PPL9</accession>
<organism evidence="10 11">
    <name type="scientific">Zostera marina</name>
    <name type="common">Eelgrass</name>
    <dbReference type="NCBI Taxonomy" id="29655"/>
    <lineage>
        <taxon>Eukaryota</taxon>
        <taxon>Viridiplantae</taxon>
        <taxon>Streptophyta</taxon>
        <taxon>Embryophyta</taxon>
        <taxon>Tracheophyta</taxon>
        <taxon>Spermatophyta</taxon>
        <taxon>Magnoliopsida</taxon>
        <taxon>Liliopsida</taxon>
        <taxon>Zosteraceae</taxon>
        <taxon>Zostera</taxon>
    </lineage>
</organism>
<evidence type="ECO:0000256" key="5">
    <source>
        <dbReference type="PROSITE-ProRule" id="PRU00108"/>
    </source>
</evidence>
<comment type="similarity">
    <text evidence="6">Belongs to the TALE/KNOX homeobox family.</text>
</comment>
<name>A0A0K9PPL9_ZOSMR</name>
<dbReference type="SUPFAM" id="SSF46689">
    <property type="entry name" value="Homeodomain-like"/>
    <property type="match status" value="1"/>
</dbReference>
<dbReference type="OrthoDB" id="10056939at2759"/>
<dbReference type="PROSITE" id="PS51213">
    <property type="entry name" value="ELK"/>
    <property type="match status" value="1"/>
</dbReference>
<gene>
    <name evidence="10" type="ORF">ZOSMA_18G01210</name>
</gene>
<dbReference type="OMA" id="ICSHREI"/>